<proteinExistence type="predicted"/>
<name>A0ABU5NF42_9RICK</name>
<keyword evidence="2" id="KW-1185">Reference proteome</keyword>
<gene>
    <name evidence="1" type="ORF">Megvenef_01778</name>
</gene>
<dbReference type="Gene3D" id="1.10.1220.10">
    <property type="entry name" value="Met repressor-like"/>
    <property type="match status" value="1"/>
</dbReference>
<evidence type="ECO:0000313" key="1">
    <source>
        <dbReference type="EMBL" id="MEA0971790.1"/>
    </source>
</evidence>
<dbReference type="EMBL" id="JARJFB010000278">
    <property type="protein sequence ID" value="MEA0971790.1"/>
    <property type="molecule type" value="Genomic_DNA"/>
</dbReference>
<dbReference type="InterPro" id="IPR013321">
    <property type="entry name" value="Arc_rbn_hlx_hlx"/>
</dbReference>
<comment type="caution">
    <text evidence="1">The sequence shown here is derived from an EMBL/GenBank/DDBJ whole genome shotgun (WGS) entry which is preliminary data.</text>
</comment>
<reference evidence="1 2" key="1">
    <citation type="submission" date="2023-03" db="EMBL/GenBank/DDBJ databases">
        <title>Host association and intracellularity evolved multiple times independently in the Rickettsiales.</title>
        <authorList>
            <person name="Castelli M."/>
            <person name="Nardi T."/>
            <person name="Gammuto L."/>
            <person name="Bellinzona G."/>
            <person name="Sabaneyeva E."/>
            <person name="Potekhin A."/>
            <person name="Serra V."/>
            <person name="Petroni G."/>
            <person name="Sassera D."/>
        </authorList>
    </citation>
    <scope>NUCLEOTIDE SEQUENCE [LARGE SCALE GENOMIC DNA]</scope>
    <source>
        <strain evidence="1 2">Sr 2-6</strain>
    </source>
</reference>
<dbReference type="RefSeq" id="WP_322777715.1">
    <property type="nucleotide sequence ID" value="NZ_JARJFB010000278.1"/>
</dbReference>
<dbReference type="InterPro" id="IPR010985">
    <property type="entry name" value="Ribbon_hlx_hlx"/>
</dbReference>
<evidence type="ECO:0000313" key="2">
    <source>
        <dbReference type="Proteomes" id="UP001291687"/>
    </source>
</evidence>
<protein>
    <submittedName>
        <fullName evidence="1">Uncharacterized protein</fullName>
    </submittedName>
</protein>
<dbReference type="SUPFAM" id="SSF47598">
    <property type="entry name" value="Ribbon-helix-helix"/>
    <property type="match status" value="1"/>
</dbReference>
<dbReference type="Proteomes" id="UP001291687">
    <property type="component" value="Unassembled WGS sequence"/>
</dbReference>
<accession>A0ABU5NF42</accession>
<organism evidence="1 2">
    <name type="scientific">Candidatus Megaera venefica</name>
    <dbReference type="NCBI Taxonomy" id="2055910"/>
    <lineage>
        <taxon>Bacteria</taxon>
        <taxon>Pseudomonadati</taxon>
        <taxon>Pseudomonadota</taxon>
        <taxon>Alphaproteobacteria</taxon>
        <taxon>Rickettsiales</taxon>
        <taxon>Rickettsiaceae</taxon>
        <taxon>Candidatus Megaera</taxon>
    </lineage>
</organism>
<sequence>MAFKAKIGTKKHRSYTTDEAIVEATKEDMVGLNINISKQKRALFKAKTATNSETMQDVILEAINRYIEN</sequence>